<organism evidence="2 3">
    <name type="scientific">Rubus argutus</name>
    <name type="common">Southern blackberry</name>
    <dbReference type="NCBI Taxonomy" id="59490"/>
    <lineage>
        <taxon>Eukaryota</taxon>
        <taxon>Viridiplantae</taxon>
        <taxon>Streptophyta</taxon>
        <taxon>Embryophyta</taxon>
        <taxon>Tracheophyta</taxon>
        <taxon>Spermatophyta</taxon>
        <taxon>Magnoliopsida</taxon>
        <taxon>eudicotyledons</taxon>
        <taxon>Gunneridae</taxon>
        <taxon>Pentapetalae</taxon>
        <taxon>rosids</taxon>
        <taxon>fabids</taxon>
        <taxon>Rosales</taxon>
        <taxon>Rosaceae</taxon>
        <taxon>Rosoideae</taxon>
        <taxon>Rosoideae incertae sedis</taxon>
        <taxon>Rubus</taxon>
    </lineage>
</organism>
<comment type="caution">
    <text evidence="2">The sequence shown here is derived from an EMBL/GenBank/DDBJ whole genome shotgun (WGS) entry which is preliminary data.</text>
</comment>
<keyword evidence="1" id="KW-1133">Transmembrane helix</keyword>
<dbReference type="EMBL" id="JBEDUW010000312">
    <property type="protein sequence ID" value="KAK9901406.1"/>
    <property type="molecule type" value="Genomic_DNA"/>
</dbReference>
<sequence>MNEKEFKFEKRQKRADHPLIHKKFQNCKHALIKFQVDYAVSQEMKNKNKRDPQNVASLLIISLFTSFLFSNSASTITWDLINVAYNVYELKKFNWSAVVLCFLQEGHKKHDKEKPVTLSGCLLLILVRIRELYLFFFFTN</sequence>
<dbReference type="AlphaFoldDB" id="A0AAW1VI74"/>
<name>A0AAW1VI74_RUBAR</name>
<feature type="transmembrane region" description="Helical" evidence="1">
    <location>
        <begin position="55"/>
        <end position="78"/>
    </location>
</feature>
<protein>
    <submittedName>
        <fullName evidence="2">Uncharacterized protein</fullName>
    </submittedName>
</protein>
<gene>
    <name evidence="2" type="ORF">M0R45_002147</name>
</gene>
<reference evidence="2 3" key="1">
    <citation type="journal article" date="2023" name="G3 (Bethesda)">
        <title>A chromosome-length genome assembly and annotation of blackberry (Rubus argutus, cv. 'Hillquist').</title>
        <authorList>
            <person name="Bruna T."/>
            <person name="Aryal R."/>
            <person name="Dudchenko O."/>
            <person name="Sargent D.J."/>
            <person name="Mead D."/>
            <person name="Buti M."/>
            <person name="Cavallini A."/>
            <person name="Hytonen T."/>
            <person name="Andres J."/>
            <person name="Pham M."/>
            <person name="Weisz D."/>
            <person name="Mascagni F."/>
            <person name="Usai G."/>
            <person name="Natali L."/>
            <person name="Bassil N."/>
            <person name="Fernandez G.E."/>
            <person name="Lomsadze A."/>
            <person name="Armour M."/>
            <person name="Olukolu B."/>
            <person name="Poorten T."/>
            <person name="Britton C."/>
            <person name="Davik J."/>
            <person name="Ashrafi H."/>
            <person name="Aiden E.L."/>
            <person name="Borodovsky M."/>
            <person name="Worthington M."/>
        </authorList>
    </citation>
    <scope>NUCLEOTIDE SEQUENCE [LARGE SCALE GENOMIC DNA]</scope>
    <source>
        <strain evidence="2">PI 553951</strain>
    </source>
</reference>
<evidence type="ECO:0000256" key="1">
    <source>
        <dbReference type="SAM" id="Phobius"/>
    </source>
</evidence>
<dbReference type="Proteomes" id="UP001457282">
    <property type="component" value="Unassembled WGS sequence"/>
</dbReference>
<accession>A0AAW1VI74</accession>
<proteinExistence type="predicted"/>
<keyword evidence="1" id="KW-0472">Membrane</keyword>
<keyword evidence="1" id="KW-0812">Transmembrane</keyword>
<evidence type="ECO:0000313" key="2">
    <source>
        <dbReference type="EMBL" id="KAK9901406.1"/>
    </source>
</evidence>
<keyword evidence="3" id="KW-1185">Reference proteome</keyword>
<evidence type="ECO:0000313" key="3">
    <source>
        <dbReference type="Proteomes" id="UP001457282"/>
    </source>
</evidence>
<feature type="transmembrane region" description="Helical" evidence="1">
    <location>
        <begin position="116"/>
        <end position="138"/>
    </location>
</feature>